<keyword evidence="9 12" id="KW-0472">Membrane</keyword>
<dbReference type="NCBIfam" id="NF009438">
    <property type="entry name" value="PRK12797.1"/>
    <property type="match status" value="1"/>
</dbReference>
<feature type="chain" id="PRO_5013193814" description="Flagellar biosynthetic protein FliP" evidence="13">
    <location>
        <begin position="34"/>
        <end position="255"/>
    </location>
</feature>
<keyword evidence="10" id="KW-0975">Bacterial flagellum</keyword>
<dbReference type="PANTHER" id="PTHR30587">
    <property type="entry name" value="FLAGELLAR BIOSYNTHETIC PROTEIN FLIP"/>
    <property type="match status" value="1"/>
</dbReference>
<keyword evidence="14" id="KW-0282">Flagellum</keyword>
<feature type="transmembrane region" description="Helical" evidence="12">
    <location>
        <begin position="232"/>
        <end position="252"/>
    </location>
</feature>
<dbReference type="GO" id="GO:0005886">
    <property type="term" value="C:plasma membrane"/>
    <property type="evidence" value="ECO:0007669"/>
    <property type="project" value="UniProtKB-SubCell"/>
</dbReference>
<feature type="signal peptide" evidence="13">
    <location>
        <begin position="1"/>
        <end position="33"/>
    </location>
</feature>
<evidence type="ECO:0000256" key="13">
    <source>
        <dbReference type="SAM" id="SignalP"/>
    </source>
</evidence>
<keyword evidence="7 12" id="KW-0653">Protein transport</keyword>
<evidence type="ECO:0000256" key="2">
    <source>
        <dbReference type="ARBA" id="ARBA00021714"/>
    </source>
</evidence>
<evidence type="ECO:0000256" key="5">
    <source>
        <dbReference type="ARBA" id="ARBA00022692"/>
    </source>
</evidence>
<evidence type="ECO:0000256" key="8">
    <source>
        <dbReference type="ARBA" id="ARBA00022989"/>
    </source>
</evidence>
<keyword evidence="3 12" id="KW-0813">Transport</keyword>
<dbReference type="PANTHER" id="PTHR30587:SF0">
    <property type="entry name" value="FLAGELLAR BIOSYNTHETIC PROTEIN FLIP"/>
    <property type="match status" value="1"/>
</dbReference>
<keyword evidence="14" id="KW-0969">Cilium</keyword>
<evidence type="ECO:0000256" key="7">
    <source>
        <dbReference type="ARBA" id="ARBA00022927"/>
    </source>
</evidence>
<accession>A0A285R604</accession>
<evidence type="ECO:0000256" key="9">
    <source>
        <dbReference type="ARBA" id="ARBA00023136"/>
    </source>
</evidence>
<evidence type="ECO:0000256" key="1">
    <source>
        <dbReference type="ARBA" id="ARBA00006257"/>
    </source>
</evidence>
<evidence type="ECO:0000256" key="6">
    <source>
        <dbReference type="ARBA" id="ARBA00022795"/>
    </source>
</evidence>
<dbReference type="InterPro" id="IPR005838">
    <property type="entry name" value="T3SS_IM_P"/>
</dbReference>
<name>A0A285R604_9HYPH</name>
<dbReference type="EMBL" id="OBML01000001">
    <property type="protein sequence ID" value="SOB89159.1"/>
    <property type="molecule type" value="Genomic_DNA"/>
</dbReference>
<dbReference type="GO" id="GO:0009306">
    <property type="term" value="P:protein secretion"/>
    <property type="evidence" value="ECO:0007669"/>
    <property type="project" value="UniProtKB-UniRule"/>
</dbReference>
<keyword evidence="15" id="KW-1185">Reference proteome</keyword>
<keyword evidence="5 12" id="KW-0812">Transmembrane</keyword>
<evidence type="ECO:0000256" key="11">
    <source>
        <dbReference type="ARBA" id="ARBA00023225"/>
    </source>
</evidence>
<dbReference type="PROSITE" id="PS01060">
    <property type="entry name" value="FLIP_1"/>
    <property type="match status" value="1"/>
</dbReference>
<dbReference type="OrthoDB" id="9805111at2"/>
<dbReference type="Pfam" id="PF00813">
    <property type="entry name" value="FliP"/>
    <property type="match status" value="1"/>
</dbReference>
<evidence type="ECO:0000313" key="15">
    <source>
        <dbReference type="Proteomes" id="UP000219331"/>
    </source>
</evidence>
<dbReference type="GO" id="GO:0009425">
    <property type="term" value="C:bacterial-type flagellum basal body"/>
    <property type="evidence" value="ECO:0007669"/>
    <property type="project" value="UniProtKB-SubCell"/>
</dbReference>
<feature type="transmembrane region" description="Helical" evidence="12">
    <location>
        <begin position="57"/>
        <end position="83"/>
    </location>
</feature>
<feature type="transmembrane region" description="Helical" evidence="12">
    <location>
        <begin position="196"/>
        <end position="220"/>
    </location>
</feature>
<organism evidence="14 15">
    <name type="scientific">Stappia indica</name>
    <dbReference type="NCBI Taxonomy" id="538381"/>
    <lineage>
        <taxon>Bacteria</taxon>
        <taxon>Pseudomonadati</taxon>
        <taxon>Pseudomonadota</taxon>
        <taxon>Alphaproteobacteria</taxon>
        <taxon>Hyphomicrobiales</taxon>
        <taxon>Stappiaceae</taxon>
        <taxon>Stappia</taxon>
    </lineage>
</organism>
<dbReference type="PROSITE" id="PS01061">
    <property type="entry name" value="FLIP_2"/>
    <property type="match status" value="1"/>
</dbReference>
<dbReference type="InterPro" id="IPR005837">
    <property type="entry name" value="FliP"/>
</dbReference>
<dbReference type="AlphaFoldDB" id="A0A285R604"/>
<dbReference type="GO" id="GO:0044781">
    <property type="term" value="P:bacterial-type flagellum organization"/>
    <property type="evidence" value="ECO:0007669"/>
    <property type="project" value="UniProtKB-UniRule"/>
</dbReference>
<reference evidence="14 15" key="1">
    <citation type="submission" date="2017-08" db="EMBL/GenBank/DDBJ databases">
        <authorList>
            <person name="de Groot N.N."/>
        </authorList>
    </citation>
    <scope>NUCLEOTIDE SEQUENCE [LARGE SCALE GENOMIC DNA]</scope>
    <source>
        <strain evidence="14 15">USBA 352</strain>
    </source>
</reference>
<dbReference type="PRINTS" id="PR00951">
    <property type="entry name" value="FLGBIOSNFLIP"/>
</dbReference>
<dbReference type="STRING" id="538381.GCA_001696535_01149"/>
<dbReference type="Proteomes" id="UP000219331">
    <property type="component" value="Unassembled WGS sequence"/>
</dbReference>
<comment type="subcellular location">
    <subcellularLocation>
        <location evidence="12">Cell membrane</location>
        <topology evidence="12">Multi-pass membrane protein</topology>
    </subcellularLocation>
    <subcellularLocation>
        <location evidence="12">Bacterial flagellum basal body</location>
    </subcellularLocation>
</comment>
<keyword evidence="6 12" id="KW-1005">Bacterial flagellum biogenesis</keyword>
<keyword evidence="14" id="KW-0966">Cell projection</keyword>
<gene>
    <name evidence="12" type="primary">fliP</name>
    <name evidence="14" type="ORF">SAMN05421512_10167</name>
</gene>
<keyword evidence="8 12" id="KW-1133">Transmembrane helix</keyword>
<sequence>MTRARHAVLPFRKTAVAALGCLLLTFLATGAQAQGVSIDFGEGTGLTERAVQLVALLTVLSLAPSILVMVTSFTRIVVVLSLLRSAIGLQTAPPNAVMTSLALFLTLFIMAPTFEAAYNEGVQPLVEGNIELTEAFDRGSRPFHAFMRANVREKDLGLFTELSGQEAPETPEEISMRVLVPAFMISELRRAFEIGFLLYLPFLIIDLVIASVLMSMGMMMLPPVVISLPFKLIFFVLVDGWNLIAGSLVQSFSSG</sequence>
<comment type="similarity">
    <text evidence="1 12">Belongs to the FliP/MopC/SpaP family.</text>
</comment>
<keyword evidence="4 12" id="KW-1003">Cell membrane</keyword>
<comment type="function">
    <text evidence="12">Plays a role in the flagellum-specific transport system.</text>
</comment>
<keyword evidence="11 12" id="KW-1006">Bacterial flagellum protein export</keyword>
<proteinExistence type="inferred from homology"/>
<evidence type="ECO:0000256" key="3">
    <source>
        <dbReference type="ARBA" id="ARBA00022448"/>
    </source>
</evidence>
<dbReference type="RefSeq" id="WP_097173542.1">
    <property type="nucleotide sequence ID" value="NZ_JAJGNR010000001.1"/>
</dbReference>
<feature type="transmembrane region" description="Helical" evidence="12">
    <location>
        <begin position="95"/>
        <end position="114"/>
    </location>
</feature>
<evidence type="ECO:0000256" key="10">
    <source>
        <dbReference type="ARBA" id="ARBA00023143"/>
    </source>
</evidence>
<dbReference type="PRINTS" id="PR01302">
    <property type="entry name" value="TYPE3IMPPROT"/>
</dbReference>
<evidence type="ECO:0000256" key="4">
    <source>
        <dbReference type="ARBA" id="ARBA00022475"/>
    </source>
</evidence>
<dbReference type="NCBIfam" id="TIGR01103">
    <property type="entry name" value="fliP"/>
    <property type="match status" value="1"/>
</dbReference>
<evidence type="ECO:0000313" key="14">
    <source>
        <dbReference type="EMBL" id="SOB89159.1"/>
    </source>
</evidence>
<evidence type="ECO:0000256" key="12">
    <source>
        <dbReference type="RuleBase" id="RU362069"/>
    </source>
</evidence>
<protein>
    <recommendedName>
        <fullName evidence="2 12">Flagellar biosynthetic protein FliP</fullName>
    </recommendedName>
</protein>
<keyword evidence="13" id="KW-0732">Signal</keyword>